<protein>
    <submittedName>
        <fullName evidence="1">1860_t:CDS:1</fullName>
    </submittedName>
</protein>
<evidence type="ECO:0000313" key="1">
    <source>
        <dbReference type="EMBL" id="CAG8836503.1"/>
    </source>
</evidence>
<reference evidence="1" key="1">
    <citation type="submission" date="2021-06" db="EMBL/GenBank/DDBJ databases">
        <authorList>
            <person name="Kallberg Y."/>
            <person name="Tangrot J."/>
            <person name="Rosling A."/>
        </authorList>
    </citation>
    <scope>NUCLEOTIDE SEQUENCE</scope>
    <source>
        <strain evidence="1">MA461A</strain>
    </source>
</reference>
<accession>A0ACA9SDN4</accession>
<feature type="non-terminal residue" evidence="1">
    <location>
        <position position="143"/>
    </location>
</feature>
<dbReference type="Proteomes" id="UP000789920">
    <property type="component" value="Unassembled WGS sequence"/>
</dbReference>
<comment type="caution">
    <text evidence="1">The sequence shown here is derived from an EMBL/GenBank/DDBJ whole genome shotgun (WGS) entry which is preliminary data.</text>
</comment>
<feature type="non-terminal residue" evidence="1">
    <location>
        <position position="1"/>
    </location>
</feature>
<dbReference type="EMBL" id="CAJVQC010114911">
    <property type="protein sequence ID" value="CAG8836503.1"/>
    <property type="molecule type" value="Genomic_DNA"/>
</dbReference>
<sequence>TNNVQENTRNIVNELTVGDKRDEIVDIQMSQQYNINEKERIEYSLSKSSDADLNASGGLQSSNKMVNLLQTSNDPEFGKEIEYKHANTNQDPDVGEANMSEIAKRNKNKILAISSIIDNQQKLSTLLSNINEQNQSDKLIDFQ</sequence>
<gene>
    <name evidence="1" type="ORF">RPERSI_LOCUS29956</name>
</gene>
<organism evidence="1 2">
    <name type="scientific">Racocetra persica</name>
    <dbReference type="NCBI Taxonomy" id="160502"/>
    <lineage>
        <taxon>Eukaryota</taxon>
        <taxon>Fungi</taxon>
        <taxon>Fungi incertae sedis</taxon>
        <taxon>Mucoromycota</taxon>
        <taxon>Glomeromycotina</taxon>
        <taxon>Glomeromycetes</taxon>
        <taxon>Diversisporales</taxon>
        <taxon>Gigasporaceae</taxon>
        <taxon>Racocetra</taxon>
    </lineage>
</organism>
<name>A0ACA9SDN4_9GLOM</name>
<keyword evidence="2" id="KW-1185">Reference proteome</keyword>
<evidence type="ECO:0000313" key="2">
    <source>
        <dbReference type="Proteomes" id="UP000789920"/>
    </source>
</evidence>
<proteinExistence type="predicted"/>